<proteinExistence type="inferred from homology"/>
<organism evidence="2 3">
    <name type="scientific">Hyaloscypha hepaticicola</name>
    <dbReference type="NCBI Taxonomy" id="2082293"/>
    <lineage>
        <taxon>Eukaryota</taxon>
        <taxon>Fungi</taxon>
        <taxon>Dikarya</taxon>
        <taxon>Ascomycota</taxon>
        <taxon>Pezizomycotina</taxon>
        <taxon>Leotiomycetes</taxon>
        <taxon>Helotiales</taxon>
        <taxon>Hyaloscyphaceae</taxon>
        <taxon>Hyaloscypha</taxon>
    </lineage>
</organism>
<comment type="similarity">
    <text evidence="1">Belongs to the asaB hydroxylase/desaturase family.</text>
</comment>
<reference evidence="2 3" key="1">
    <citation type="submission" date="2016-05" db="EMBL/GenBank/DDBJ databases">
        <title>A degradative enzymes factory behind the ericoid mycorrhizal symbiosis.</title>
        <authorList>
            <consortium name="DOE Joint Genome Institute"/>
            <person name="Martino E."/>
            <person name="Morin E."/>
            <person name="Grelet G."/>
            <person name="Kuo A."/>
            <person name="Kohler A."/>
            <person name="Daghino S."/>
            <person name="Barry K."/>
            <person name="Choi C."/>
            <person name="Cichocki N."/>
            <person name="Clum A."/>
            <person name="Copeland A."/>
            <person name="Hainaut M."/>
            <person name="Haridas S."/>
            <person name="Labutti K."/>
            <person name="Lindquist E."/>
            <person name="Lipzen A."/>
            <person name="Khouja H.-R."/>
            <person name="Murat C."/>
            <person name="Ohm R."/>
            <person name="Olson A."/>
            <person name="Spatafora J."/>
            <person name="Veneault-Fourrey C."/>
            <person name="Henrissat B."/>
            <person name="Grigoriev I."/>
            <person name="Martin F."/>
            <person name="Perotto S."/>
        </authorList>
    </citation>
    <scope>NUCLEOTIDE SEQUENCE [LARGE SCALE GENOMIC DNA]</scope>
    <source>
        <strain evidence="2 3">UAMH 7357</strain>
    </source>
</reference>
<sequence length="399" mass="45900">MDIGQSINQNQGIIWHLEVDTNVKGTKEEATETRVLRQPWRAYWPPRCDKTMEIWLHSEFPQVVSWRFDHHQPFDRPWRSWTRSARALQERAAGLSFRSARESTVAKSLPPRTIAAPNSGGSSDVDDVIKYANIHGVDSSIFHFLTPLNIYNTEKPYLSRLPSGTKLPRTNIVTESQILEVFDVSGHESEFTLEKSGFQYAKSPIPMEVWNDSTVCSYYIPKVEEWLVQHLQCSGAFIYAYNNPGDTKNKSTKTPFLRAHCDATAASCFKRLQLYFPDRAHSLMKGRVRFLNIWRPISTPIQDCPLAMCDYRTVDPRDLVPADIIFPHYQDEAYEVLYNPDQRWFYKKGMEWDDVLLFKLGDNATDEAPLCPHSAFMDPSVPKDTPSRVSIEVRSIIFG</sequence>
<evidence type="ECO:0000313" key="3">
    <source>
        <dbReference type="Proteomes" id="UP000235672"/>
    </source>
</evidence>
<dbReference type="InterPro" id="IPR044053">
    <property type="entry name" value="AsaB-like"/>
</dbReference>
<keyword evidence="3" id="KW-1185">Reference proteome</keyword>
<dbReference type="GO" id="GO:0016491">
    <property type="term" value="F:oxidoreductase activity"/>
    <property type="evidence" value="ECO:0007669"/>
    <property type="project" value="InterPro"/>
</dbReference>
<accession>A0A2J6PWI7</accession>
<dbReference type="AlphaFoldDB" id="A0A2J6PWI7"/>
<evidence type="ECO:0000313" key="2">
    <source>
        <dbReference type="EMBL" id="PMD18286.1"/>
    </source>
</evidence>
<gene>
    <name evidence="2" type="ORF">NA56DRAFT_249773</name>
</gene>
<name>A0A2J6PWI7_9HELO</name>
<dbReference type="OrthoDB" id="412788at2759"/>
<protein>
    <recommendedName>
        <fullName evidence="4">CmcJ-like methyltransferase</fullName>
    </recommendedName>
</protein>
<dbReference type="Proteomes" id="UP000235672">
    <property type="component" value="Unassembled WGS sequence"/>
</dbReference>
<dbReference type="STRING" id="1745343.A0A2J6PWI7"/>
<dbReference type="PANTHER" id="PTHR34598:SF3">
    <property type="entry name" value="OXIDOREDUCTASE AN1597"/>
    <property type="match status" value="1"/>
</dbReference>
<dbReference type="EMBL" id="KZ613495">
    <property type="protein sequence ID" value="PMD18286.1"/>
    <property type="molecule type" value="Genomic_DNA"/>
</dbReference>
<dbReference type="PANTHER" id="PTHR34598">
    <property type="entry name" value="BLL6449 PROTEIN"/>
    <property type="match status" value="1"/>
</dbReference>
<evidence type="ECO:0000256" key="1">
    <source>
        <dbReference type="ARBA" id="ARBA00023604"/>
    </source>
</evidence>
<evidence type="ECO:0008006" key="4">
    <source>
        <dbReference type="Google" id="ProtNLM"/>
    </source>
</evidence>
<dbReference type="NCBIfam" id="NF041278">
    <property type="entry name" value="CmcJ_NvfI_EfuI"/>
    <property type="match status" value="1"/>
</dbReference>